<dbReference type="InterPro" id="IPR000225">
    <property type="entry name" value="Armadillo"/>
</dbReference>
<dbReference type="SUPFAM" id="SSF48371">
    <property type="entry name" value="ARM repeat"/>
    <property type="match status" value="2"/>
</dbReference>
<sequence>MKKGECVTCGRKTHKINPLTRKKTALTIQGEVLYGHCLICNPIEGYSRRPPQPQVPHTVMAPIRDTDAETVVSNITMEHSQFGSPPRRRSSLAAAEARYQGAGATALAENGQTNPAMYRWGAAQTNDQNDSLIADDGTDARGSISDVIDRLDSEPEPVFLKNVHGRLYVDDGEDDDSRNITTPKRILDYDMQRMDKIGLNDEVSHTSPTSPTSPTSQSGSHVQESSFNTPVVTNRRVSSEVGSSGGSSSSIPMPQTPRRSRTEGDKRKVLSPFKNYGAKGFARSSRDLPMQQRTSEVSDAHQQPQPFYPTSPASTEESQIHQKWLSGGTPPQSPQSIGPPSPTKMQTISPETPSYGDDCNLLPKLNDGDESINEPFGDECENDYGSNHSRDRDTSVTSLPRNAALPQDDKKSGTFGSDPSGPRCNSMASDDDESFDHSKQGSNGANEPFSVVKRGGDMMQWAHDHKEDEKGKSGNGIANEHQGRKLFRPPLHQHGTSDRAPLSRDNTWGTFDRASLSRDSTWGTFDRASLVRGNTWGTLDESEMSLSKHLDIYDSSCDGFDKENERLGDTEDAALRSSPSTVLTGRESTGISELGELPEIKADLVISDSSTQEVEQAEAVSHADENKQVMESKGIGYADGYGQEEDDIPRQEVTNEIALTQNAALSSSEIHSINDAQDNFQEETTQDIKENVSDGEQKKDAGAFKTEVNIQSEIEVLDNEAEHKDKHDGRYEEGCQEDFQNPEEQVEVIMLDPIDRDDRKERPTTDISGLTRDKSSEEFSKETVILDEMHDIANVSSHLSQDDISTTSGSSAGRAVEQNENAQEATNEKQAMHSGTDSKNGPGDDVNLKDHQNIPCLEKKEPRKVVRPEVADIQGMISCMEKFQENTRVFERAFDAFFDLSTRVNHNGREKIIAHNGVQSIVQGMWLHLDNGEVQMVALRALWGLLASAQASDNMDGLGSASGIIDALLISMQTHINNPQIQQLGCGVLKCLASASAVNDNVDDGVSSGAIICIVNSMKTHQDCGDVQGWGLRALYSFCSSSDRNKDNFVQSDAFGGCGPSLIQRAIDSFRTKMDVQEWACQLYWCLSSNEKAADIILMNDTDVQSIIDAMQRHVKYGDAAFLTTACCGTLANLAIHMDQSHKRLLNEGGVATIINAMLSHQDSKEVQVEGCTALANLSAIRDVRMAVLQNGGVDSLLSAMYSFPDECVLQGEACRALRCICSDSDNAREFASLKRAISMIIKAMDRHRGSVIVQEMACGLFTNLVVIGESQAHIIANGGLDAVSTAMRSHPREKAIQVACTSLLCYFSACKDGIGSISSSGVLNAVISAMHSNAESEEIQTDACCIFWNLLSNPRTHPAGFAGVRGVKYIVKAMQALPESIPVQTMACGALWSLVTGSLEAKDAVASVGGIDAILCAIAIHPHNIKILEVSCGVLANLSFVSEHAAAIVHGGGIFTVVESMRANTSSTLLLELGSLFLRNIAAAGSEFADEAVSGVTLIIKGMNEHPDSVGVQREACGALWSLAANSERCKERILVAGGVDSIIHCMEHNTFVSEIQNYGREAFHQLVG</sequence>
<feature type="compositionally biased region" description="Low complexity" evidence="3">
    <location>
        <begin position="239"/>
        <end position="250"/>
    </location>
</feature>
<keyword evidence="1" id="KW-0677">Repeat</keyword>
<feature type="compositionally biased region" description="Acidic residues" evidence="3">
    <location>
        <begin position="734"/>
        <end position="746"/>
    </location>
</feature>
<feature type="compositionally biased region" description="Polar residues" evidence="3">
    <location>
        <begin position="221"/>
        <end position="236"/>
    </location>
</feature>
<dbReference type="PANTHER" id="PTHR22895">
    <property type="entry name" value="ARMADILLO REPEAT-CONTAINING PROTEIN 6"/>
    <property type="match status" value="1"/>
</dbReference>
<feature type="repeat" description="ARM" evidence="2">
    <location>
        <begin position="1410"/>
        <end position="1454"/>
    </location>
</feature>
<feature type="region of interest" description="Disordered" evidence="3">
    <location>
        <begin position="716"/>
        <end position="779"/>
    </location>
</feature>
<evidence type="ECO:0000256" key="1">
    <source>
        <dbReference type="ARBA" id="ARBA00022737"/>
    </source>
</evidence>
<feature type="repeat" description="ARM" evidence="2">
    <location>
        <begin position="1149"/>
        <end position="1193"/>
    </location>
</feature>
<dbReference type="InterPro" id="IPR016024">
    <property type="entry name" value="ARM-type_fold"/>
</dbReference>
<feature type="region of interest" description="Disordered" evidence="3">
    <location>
        <begin position="797"/>
        <end position="856"/>
    </location>
</feature>
<evidence type="ECO:0000256" key="2">
    <source>
        <dbReference type="PROSITE-ProRule" id="PRU00259"/>
    </source>
</evidence>
<evidence type="ECO:0000313" key="5">
    <source>
        <dbReference type="EMBL" id="CAE4600867.1"/>
    </source>
</evidence>
<evidence type="ECO:0000259" key="4">
    <source>
        <dbReference type="Pfam" id="PF23744"/>
    </source>
</evidence>
<feature type="compositionally biased region" description="Basic and acidic residues" evidence="3">
    <location>
        <begin position="462"/>
        <end position="472"/>
    </location>
</feature>
<feature type="compositionally biased region" description="Pro residues" evidence="3">
    <location>
        <begin position="331"/>
        <end position="342"/>
    </location>
</feature>
<feature type="domain" description="LRRK2 ARM repeat" evidence="4">
    <location>
        <begin position="919"/>
        <end position="1136"/>
    </location>
</feature>
<feature type="region of interest" description="Disordered" evidence="3">
    <location>
        <begin position="201"/>
        <end position="509"/>
    </location>
</feature>
<dbReference type="Gene3D" id="1.25.10.10">
    <property type="entry name" value="Leucine-rich Repeat Variant"/>
    <property type="match status" value="2"/>
</dbReference>
<name>A0A7S4R1L5_9STRA</name>
<feature type="compositionally biased region" description="Low complexity" evidence="3">
    <location>
        <begin position="205"/>
        <end position="220"/>
    </location>
</feature>
<dbReference type="Pfam" id="PF23744">
    <property type="entry name" value="ARM_LRRK2"/>
    <property type="match status" value="2"/>
</dbReference>
<feature type="compositionally biased region" description="Polar residues" evidence="3">
    <location>
        <begin position="291"/>
        <end position="305"/>
    </location>
</feature>
<dbReference type="PANTHER" id="PTHR22895:SF0">
    <property type="entry name" value="ARMADILLO REPEAT-CONTAINING PROTEIN 6"/>
    <property type="match status" value="1"/>
</dbReference>
<feature type="compositionally biased region" description="Polar residues" evidence="3">
    <location>
        <begin position="797"/>
        <end position="811"/>
    </location>
</feature>
<dbReference type="PROSITE" id="PS50176">
    <property type="entry name" value="ARM_REPEAT"/>
    <property type="match status" value="2"/>
</dbReference>
<dbReference type="InterPro" id="IPR011989">
    <property type="entry name" value="ARM-like"/>
</dbReference>
<evidence type="ECO:0000256" key="3">
    <source>
        <dbReference type="SAM" id="MobiDB-lite"/>
    </source>
</evidence>
<protein>
    <recommendedName>
        <fullName evidence="4">LRRK2 ARM repeat domain-containing protein</fullName>
    </recommendedName>
</protein>
<dbReference type="EMBL" id="HBNS01014386">
    <property type="protein sequence ID" value="CAE4600867.1"/>
    <property type="molecule type" value="Transcribed_RNA"/>
</dbReference>
<dbReference type="SMART" id="SM00185">
    <property type="entry name" value="ARM"/>
    <property type="match status" value="9"/>
</dbReference>
<feature type="compositionally biased region" description="Basic and acidic residues" evidence="3">
    <location>
        <begin position="753"/>
        <end position="764"/>
    </location>
</feature>
<dbReference type="InterPro" id="IPR056597">
    <property type="entry name" value="ARM_LRRK2"/>
</dbReference>
<accession>A0A7S4R1L5</accession>
<feature type="domain" description="LRRK2 ARM repeat" evidence="4">
    <location>
        <begin position="1152"/>
        <end position="1307"/>
    </location>
</feature>
<feature type="region of interest" description="Disordered" evidence="3">
    <location>
        <begin position="168"/>
        <end position="187"/>
    </location>
</feature>
<feature type="compositionally biased region" description="Basic and acidic residues" evidence="3">
    <location>
        <begin position="720"/>
        <end position="733"/>
    </location>
</feature>
<feature type="compositionally biased region" description="Acidic residues" evidence="3">
    <location>
        <begin position="368"/>
        <end position="382"/>
    </location>
</feature>
<feature type="compositionally biased region" description="Basic and acidic residues" evidence="3">
    <location>
        <begin position="846"/>
        <end position="856"/>
    </location>
</feature>
<gene>
    <name evidence="5" type="ORF">DBRI00130_LOCUS11585</name>
</gene>
<proteinExistence type="predicted"/>
<reference evidence="5" key="1">
    <citation type="submission" date="2021-01" db="EMBL/GenBank/DDBJ databases">
        <authorList>
            <person name="Corre E."/>
            <person name="Pelletier E."/>
            <person name="Niang G."/>
            <person name="Scheremetjew M."/>
            <person name="Finn R."/>
            <person name="Kale V."/>
            <person name="Holt S."/>
            <person name="Cochrane G."/>
            <person name="Meng A."/>
            <person name="Brown T."/>
            <person name="Cohen L."/>
        </authorList>
    </citation>
    <scope>NUCLEOTIDE SEQUENCE</scope>
    <source>
        <strain evidence="5">GSO104</strain>
    </source>
</reference>
<organism evidence="5">
    <name type="scientific">Ditylum brightwellii</name>
    <dbReference type="NCBI Taxonomy" id="49249"/>
    <lineage>
        <taxon>Eukaryota</taxon>
        <taxon>Sar</taxon>
        <taxon>Stramenopiles</taxon>
        <taxon>Ochrophyta</taxon>
        <taxon>Bacillariophyta</taxon>
        <taxon>Mediophyceae</taxon>
        <taxon>Lithodesmiophycidae</taxon>
        <taxon>Lithodesmiales</taxon>
        <taxon>Lithodesmiaceae</taxon>
        <taxon>Ditylum</taxon>
    </lineage>
</organism>